<keyword evidence="1" id="KW-0479">Metal-binding</keyword>
<sequence length="272" mass="29721">MQELLKKAREVAAEAAEAAGRLAKEYFDQEKEILAKGSEGDLVTAVDLLAEREILSRLNAAFPEHQVRSEESGWSGVEGDWLWLVDPLDGTNNYAIGLAAYGVSITLLYRKEPVLGVIYDSHLGNLYVAERGKGATMNGLPLTAKTGRPTPKLTLAWIQGHHVGRRGRAAALKRHLEENSKRVLPLWAPALQWSMLARGDLDGIVLYNSEGDDLYAGVLLAKEAGAAVTDFEGLPFEGMNPEPYLVACAPDRLEELLELVRRGMEAGRGLPH</sequence>
<feature type="binding site" evidence="1">
    <location>
        <position position="213"/>
    </location>
    <ligand>
        <name>Mg(2+)</name>
        <dbReference type="ChEBI" id="CHEBI:18420"/>
        <label>1</label>
        <note>catalytic</note>
    </ligand>
</feature>
<dbReference type="InterPro" id="IPR000760">
    <property type="entry name" value="Inositol_monophosphatase-like"/>
</dbReference>
<dbReference type="Pfam" id="PF00459">
    <property type="entry name" value="Inositol_P"/>
    <property type="match status" value="1"/>
</dbReference>
<feature type="binding site" evidence="1">
    <location>
        <position position="88"/>
    </location>
    <ligand>
        <name>Mg(2+)</name>
        <dbReference type="ChEBI" id="CHEBI:18420"/>
        <label>1</label>
        <note>catalytic</note>
    </ligand>
</feature>
<keyword evidence="1" id="KW-0460">Magnesium</keyword>
<reference evidence="2 3" key="2">
    <citation type="journal article" date="2013" name="Genome Announc.">
        <title>Genome Sequence of Growth-Improving Paenibacillus mucilaginosus Strain KNP414.</title>
        <authorList>
            <person name="Lu J.J."/>
            <person name="Wang J.F."/>
            <person name="Hu X.F."/>
        </authorList>
    </citation>
    <scope>NUCLEOTIDE SEQUENCE [LARGE SCALE GENOMIC DNA]</scope>
    <source>
        <strain evidence="2 3">KNP414</strain>
    </source>
</reference>
<feature type="binding site" evidence="1">
    <location>
        <position position="86"/>
    </location>
    <ligand>
        <name>Mg(2+)</name>
        <dbReference type="ChEBI" id="CHEBI:18420"/>
        <label>1</label>
        <note>catalytic</note>
    </ligand>
</feature>
<protein>
    <submittedName>
        <fullName evidence="2">Inositol monophosphatase/fructose-1,6-bisphosphatase family protein</fullName>
    </submittedName>
</protein>
<dbReference type="PATRIC" id="fig|1036673.3.peg.2375"/>
<accession>F8F5K4</accession>
<dbReference type="PANTHER" id="PTHR20854">
    <property type="entry name" value="INOSITOL MONOPHOSPHATASE"/>
    <property type="match status" value="1"/>
</dbReference>
<dbReference type="GO" id="GO:0007165">
    <property type="term" value="P:signal transduction"/>
    <property type="evidence" value="ECO:0007669"/>
    <property type="project" value="TreeGrafter"/>
</dbReference>
<feature type="binding site" evidence="1">
    <location>
        <position position="89"/>
    </location>
    <ligand>
        <name>Mg(2+)</name>
        <dbReference type="ChEBI" id="CHEBI:18420"/>
        <label>1</label>
        <note>catalytic</note>
    </ligand>
</feature>
<organism evidence="2 3">
    <name type="scientific">Paenibacillus mucilaginosus (strain KNP414)</name>
    <dbReference type="NCBI Taxonomy" id="1036673"/>
    <lineage>
        <taxon>Bacteria</taxon>
        <taxon>Bacillati</taxon>
        <taxon>Bacillota</taxon>
        <taxon>Bacilli</taxon>
        <taxon>Bacillales</taxon>
        <taxon>Paenibacillaceae</taxon>
        <taxon>Paenibacillus</taxon>
    </lineage>
</organism>
<reference evidence="3" key="1">
    <citation type="submission" date="2011-06" db="EMBL/GenBank/DDBJ databases">
        <title>Complete genome sequence of Paenibacillus mucilaginosus KNP414.</title>
        <authorList>
            <person name="Wang J."/>
            <person name="Hu S."/>
            <person name="Hu X."/>
            <person name="Zhang B."/>
            <person name="Dong D."/>
            <person name="Zhang S."/>
            <person name="Zhao K."/>
            <person name="Wu D."/>
        </authorList>
    </citation>
    <scope>NUCLEOTIDE SEQUENCE [LARGE SCALE GENOMIC DNA]</scope>
    <source>
        <strain evidence="3">KNP414</strain>
    </source>
</reference>
<feature type="binding site" evidence="1">
    <location>
        <position position="70"/>
    </location>
    <ligand>
        <name>Mg(2+)</name>
        <dbReference type="ChEBI" id="CHEBI:18420"/>
        <label>1</label>
        <note>catalytic</note>
    </ligand>
</feature>
<name>F8F5K4_PAEMK</name>
<dbReference type="GO" id="GO:0008934">
    <property type="term" value="F:inositol monophosphate 1-phosphatase activity"/>
    <property type="evidence" value="ECO:0007669"/>
    <property type="project" value="TreeGrafter"/>
</dbReference>
<comment type="cofactor">
    <cofactor evidence="1">
        <name>Mg(2+)</name>
        <dbReference type="ChEBI" id="CHEBI:18420"/>
    </cofactor>
</comment>
<gene>
    <name evidence="2" type="ordered locus">KNP414_02616</name>
</gene>
<dbReference type="PANTHER" id="PTHR20854:SF4">
    <property type="entry name" value="INOSITOL-1-MONOPHOSPHATASE-RELATED"/>
    <property type="match status" value="1"/>
</dbReference>
<dbReference type="RefSeq" id="WP_013916338.1">
    <property type="nucleotide sequence ID" value="NC_015690.1"/>
</dbReference>
<dbReference type="HOGENOM" id="CLU_044118_2_0_9"/>
<dbReference type="Gene3D" id="3.40.190.80">
    <property type="match status" value="1"/>
</dbReference>
<dbReference type="GO" id="GO:0046872">
    <property type="term" value="F:metal ion binding"/>
    <property type="evidence" value="ECO:0007669"/>
    <property type="project" value="UniProtKB-KW"/>
</dbReference>
<dbReference type="KEGG" id="pms:KNP414_02616"/>
<evidence type="ECO:0000313" key="3">
    <source>
        <dbReference type="Proteomes" id="UP000006620"/>
    </source>
</evidence>
<dbReference type="PRINTS" id="PR00377">
    <property type="entry name" value="IMPHPHTASES"/>
</dbReference>
<dbReference type="GO" id="GO:0006020">
    <property type="term" value="P:inositol metabolic process"/>
    <property type="evidence" value="ECO:0007669"/>
    <property type="project" value="TreeGrafter"/>
</dbReference>
<evidence type="ECO:0000256" key="1">
    <source>
        <dbReference type="PIRSR" id="PIRSR600760-2"/>
    </source>
</evidence>
<dbReference type="Proteomes" id="UP000006620">
    <property type="component" value="Chromosome"/>
</dbReference>
<dbReference type="SUPFAM" id="SSF56655">
    <property type="entry name" value="Carbohydrate phosphatase"/>
    <property type="match status" value="1"/>
</dbReference>
<dbReference type="AlphaFoldDB" id="F8F5K4"/>
<evidence type="ECO:0000313" key="2">
    <source>
        <dbReference type="EMBL" id="AEI41177.1"/>
    </source>
</evidence>
<dbReference type="EMBL" id="CP002869">
    <property type="protein sequence ID" value="AEI41177.1"/>
    <property type="molecule type" value="Genomic_DNA"/>
</dbReference>
<dbReference type="Gene3D" id="3.30.540.10">
    <property type="entry name" value="Fructose-1,6-Bisphosphatase, subunit A, domain 1"/>
    <property type="match status" value="1"/>
</dbReference>
<proteinExistence type="predicted"/>